<comment type="function">
    <text evidence="9">Splits internally a 1,3-beta-glucan molecule and transfers the newly generated reducing end (the donor) to the non-reducing end of another 1,3-beta-glucan molecule (the acceptor) forming a 1,3-beta linkage, resulting in the elongation of 1,3-beta-glucan chains in the cell wall.</text>
</comment>
<evidence type="ECO:0000256" key="5">
    <source>
        <dbReference type="ARBA" id="ARBA00023136"/>
    </source>
</evidence>
<dbReference type="GO" id="GO:0005886">
    <property type="term" value="C:plasma membrane"/>
    <property type="evidence" value="ECO:0007669"/>
    <property type="project" value="UniProtKB-SubCell"/>
</dbReference>
<keyword evidence="4" id="KW-0732">Signal</keyword>
<sequence>MPDPYLGNQDGWDQLAFNKAVKFIDSFENHNALLGISVGRLDATTDMFDVWGQPAAGPFYKAAIRDLKRHNSDKGFRNIPIGLDVFLEWPEGNAMFRKVLNYLACGDVHPDFISLWGAGPDTGNTNPHRTRPEDVDPLIPLIANASIPVFMKEVYSSFENRSIDQGRFIGDNRMGTYGFISRIFEKEVNGTLNKLSGAIVETFIANEQPGGRGVYAYIPSLQNVIATPVVLSAGLIRREATTLDGTMPGFLALSTAFADVKSRGPISEESIASPTITACAAPDVLNASLTLPPPNYPELCSCMEATLRCVQKTASDISHSQKIDDVCGKNKTENCIGIMYDTERGHYGAYSVCEPSVRYSYVADRFWRKHGNDSCDLDGTVYLRDEVPPPYPQCSILLQKAGVNGENTVDPMVFSTFNPSISPTGRSRASDLGSVHSGLSNGSKVGIAVGTIIFAIFAVTGVVLLFLRRKRVAKDMKTEDTAFQKSELDGKQVTKADYMQEVGDEGAIKELYVHERVHEITTLNDERIELPVEERPVETQA</sequence>
<dbReference type="Gene3D" id="1.20.58.1040">
    <property type="match status" value="1"/>
</dbReference>
<evidence type="ECO:0000256" key="3">
    <source>
        <dbReference type="ARBA" id="ARBA00022622"/>
    </source>
</evidence>
<dbReference type="PANTHER" id="PTHR31468">
    <property type="entry name" value="1,3-BETA-GLUCANOSYLTRANSFERASE GAS1"/>
    <property type="match status" value="1"/>
</dbReference>
<evidence type="ECO:0000256" key="8">
    <source>
        <dbReference type="ARBA" id="ARBA00023288"/>
    </source>
</evidence>
<evidence type="ECO:0000256" key="6">
    <source>
        <dbReference type="ARBA" id="ARBA00023157"/>
    </source>
</evidence>
<evidence type="ECO:0000313" key="13">
    <source>
        <dbReference type="Proteomes" id="UP001280581"/>
    </source>
</evidence>
<dbReference type="EMBL" id="WVTA01000007">
    <property type="protein sequence ID" value="KAK3208251.1"/>
    <property type="molecule type" value="Genomic_DNA"/>
</dbReference>
<keyword evidence="7" id="KW-0325">Glycoprotein</keyword>
<dbReference type="GO" id="GO:0098552">
    <property type="term" value="C:side of membrane"/>
    <property type="evidence" value="ECO:0007669"/>
    <property type="project" value="UniProtKB-KW"/>
</dbReference>
<dbReference type="GO" id="GO:0031505">
    <property type="term" value="P:fungal-type cell wall organization"/>
    <property type="evidence" value="ECO:0007669"/>
    <property type="project" value="TreeGrafter"/>
</dbReference>
<reference evidence="12 13" key="1">
    <citation type="submission" date="2021-02" db="EMBL/GenBank/DDBJ databases">
        <title>Genome assembly of Pseudopithomyces chartarum.</title>
        <authorList>
            <person name="Jauregui R."/>
            <person name="Singh J."/>
            <person name="Voisey C."/>
        </authorList>
    </citation>
    <scope>NUCLEOTIDE SEQUENCE [LARGE SCALE GENOMIC DNA]</scope>
    <source>
        <strain evidence="12 13">AGR01</strain>
    </source>
</reference>
<keyword evidence="10" id="KW-0812">Transmembrane</keyword>
<keyword evidence="5 9" id="KW-0472">Membrane</keyword>
<dbReference type="Pfam" id="PF07983">
    <property type="entry name" value="X8"/>
    <property type="match status" value="1"/>
</dbReference>
<keyword evidence="13" id="KW-1185">Reference proteome</keyword>
<feature type="domain" description="X8" evidence="11">
    <location>
        <begin position="307"/>
        <end position="396"/>
    </location>
</feature>
<dbReference type="AlphaFoldDB" id="A0AAN6RG67"/>
<evidence type="ECO:0000256" key="10">
    <source>
        <dbReference type="SAM" id="Phobius"/>
    </source>
</evidence>
<evidence type="ECO:0000256" key="7">
    <source>
        <dbReference type="ARBA" id="ARBA00023180"/>
    </source>
</evidence>
<evidence type="ECO:0000259" key="11">
    <source>
        <dbReference type="SMART" id="SM00768"/>
    </source>
</evidence>
<keyword evidence="9" id="KW-0808">Transferase</keyword>
<evidence type="ECO:0000256" key="4">
    <source>
        <dbReference type="ARBA" id="ARBA00022729"/>
    </source>
</evidence>
<comment type="similarity">
    <text evidence="9">Belongs to the glycosyl hydrolase 72 family.</text>
</comment>
<feature type="transmembrane region" description="Helical" evidence="10">
    <location>
        <begin position="445"/>
        <end position="467"/>
    </location>
</feature>
<dbReference type="InterPro" id="IPR012946">
    <property type="entry name" value="X8"/>
</dbReference>
<keyword evidence="10" id="KW-1133">Transmembrane helix</keyword>
<dbReference type="EC" id="2.4.1.-" evidence="9"/>
<dbReference type="SMART" id="SM00768">
    <property type="entry name" value="X8"/>
    <property type="match status" value="1"/>
</dbReference>
<evidence type="ECO:0000313" key="12">
    <source>
        <dbReference type="EMBL" id="KAK3208251.1"/>
    </source>
</evidence>
<evidence type="ECO:0000256" key="2">
    <source>
        <dbReference type="ARBA" id="ARBA00004589"/>
    </source>
</evidence>
<keyword evidence="8 9" id="KW-0449">Lipoprotein</keyword>
<gene>
    <name evidence="12" type="ORF">GRF29_77g107238</name>
</gene>
<dbReference type="GO" id="GO:0042124">
    <property type="term" value="F:1,3-beta-glucanosyltransferase activity"/>
    <property type="evidence" value="ECO:0007669"/>
    <property type="project" value="TreeGrafter"/>
</dbReference>
<keyword evidence="6" id="KW-1015">Disulfide bond</keyword>
<dbReference type="Pfam" id="PF03198">
    <property type="entry name" value="Glyco_hydro_72"/>
    <property type="match status" value="1"/>
</dbReference>
<protein>
    <recommendedName>
        <fullName evidence="9">1,3-beta-glucanosyltransferase</fullName>
        <ecNumber evidence="9">2.4.1.-</ecNumber>
    </recommendedName>
</protein>
<name>A0AAN6RG67_9PLEO</name>
<evidence type="ECO:0000256" key="1">
    <source>
        <dbReference type="ARBA" id="ARBA00004196"/>
    </source>
</evidence>
<evidence type="ECO:0000256" key="9">
    <source>
        <dbReference type="RuleBase" id="RU361209"/>
    </source>
</evidence>
<dbReference type="Gene3D" id="3.20.20.80">
    <property type="entry name" value="Glycosidases"/>
    <property type="match status" value="1"/>
</dbReference>
<dbReference type="InterPro" id="IPR004886">
    <property type="entry name" value="Glucanosyltransferase"/>
</dbReference>
<proteinExistence type="inferred from homology"/>
<accession>A0AAN6RG67</accession>
<comment type="caution">
    <text evidence="12">The sequence shown here is derived from an EMBL/GenBank/DDBJ whole genome shotgun (WGS) entry which is preliminary data.</text>
</comment>
<keyword evidence="3 9" id="KW-0336">GPI-anchor</keyword>
<organism evidence="12 13">
    <name type="scientific">Pseudopithomyces chartarum</name>
    <dbReference type="NCBI Taxonomy" id="1892770"/>
    <lineage>
        <taxon>Eukaryota</taxon>
        <taxon>Fungi</taxon>
        <taxon>Dikarya</taxon>
        <taxon>Ascomycota</taxon>
        <taxon>Pezizomycotina</taxon>
        <taxon>Dothideomycetes</taxon>
        <taxon>Pleosporomycetidae</taxon>
        <taxon>Pleosporales</taxon>
        <taxon>Massarineae</taxon>
        <taxon>Didymosphaeriaceae</taxon>
        <taxon>Pseudopithomyces</taxon>
    </lineage>
</organism>
<dbReference type="PANTHER" id="PTHR31468:SF2">
    <property type="entry name" value="1,3-BETA-GLUCANOSYLTRANSFERASE GAS1"/>
    <property type="match status" value="1"/>
</dbReference>
<dbReference type="Proteomes" id="UP001280581">
    <property type="component" value="Unassembled WGS sequence"/>
</dbReference>
<comment type="subcellular location">
    <subcellularLocation>
        <location evidence="1">Cell envelope</location>
    </subcellularLocation>
    <subcellularLocation>
        <location evidence="9">Cell membrane</location>
        <topology evidence="9">Lipid-anchor</topology>
        <topology evidence="9">GPI-anchor</topology>
    </subcellularLocation>
    <subcellularLocation>
        <location evidence="2">Membrane</location>
        <topology evidence="2">Lipid-anchor</topology>
        <topology evidence="2">GPI-anchor</topology>
    </subcellularLocation>
</comment>
<dbReference type="GO" id="GO:0071970">
    <property type="term" value="P:fungal-type cell wall (1-&gt;3)-beta-D-glucan biosynthetic process"/>
    <property type="evidence" value="ECO:0007669"/>
    <property type="project" value="TreeGrafter"/>
</dbReference>